<dbReference type="SUPFAM" id="SSF55811">
    <property type="entry name" value="Nudix"/>
    <property type="match status" value="1"/>
</dbReference>
<dbReference type="GO" id="GO:0004081">
    <property type="term" value="F:bis(5'-nucleosyl)-tetraphosphatase (asymmetrical) activity"/>
    <property type="evidence" value="ECO:0007669"/>
    <property type="project" value="TreeGrafter"/>
</dbReference>
<evidence type="ECO:0000259" key="3">
    <source>
        <dbReference type="PROSITE" id="PS51462"/>
    </source>
</evidence>
<dbReference type="STRING" id="1236970.JCM9140_1560"/>
<comment type="caution">
    <text evidence="4">The sequence shown here is derived from an EMBL/GenBank/DDBJ whole genome shotgun (WGS) entry which is preliminary data.</text>
</comment>
<dbReference type="AlphaFoldDB" id="W4Q0U5"/>
<dbReference type="PROSITE" id="PS51462">
    <property type="entry name" value="NUDIX"/>
    <property type="match status" value="1"/>
</dbReference>
<keyword evidence="1 2" id="KW-0378">Hydrolase</keyword>
<dbReference type="EMBL" id="BAUT01000011">
    <property type="protein sequence ID" value="GAE25560.1"/>
    <property type="molecule type" value="Genomic_DNA"/>
</dbReference>
<dbReference type="RefSeq" id="WP_034744147.1">
    <property type="nucleotide sequence ID" value="NZ_BAUT01000011.1"/>
</dbReference>
<dbReference type="InterPro" id="IPR015797">
    <property type="entry name" value="NUDIX_hydrolase-like_dom_sf"/>
</dbReference>
<dbReference type="InterPro" id="IPR020476">
    <property type="entry name" value="Nudix_hydrolase"/>
</dbReference>
<evidence type="ECO:0000313" key="4">
    <source>
        <dbReference type="EMBL" id="GAE25560.1"/>
    </source>
</evidence>
<evidence type="ECO:0000256" key="1">
    <source>
        <dbReference type="ARBA" id="ARBA00022801"/>
    </source>
</evidence>
<dbReference type="InterPro" id="IPR051325">
    <property type="entry name" value="Nudix_hydrolase_domain"/>
</dbReference>
<dbReference type="InterPro" id="IPR000086">
    <property type="entry name" value="NUDIX_hydrolase_dom"/>
</dbReference>
<sequence length="135" mass="15471">MERVDVAYALLFDERENKVLMVLNKNERWSLPGGGVEKGETLREAAVREAKEETGYDITVGHIAMLNEAFMNNRHIHFITFYAEVVKQPKTIPQEENIVKVEWKNLSEADRLMPYYPKGISALVSQEGAPYTLQD</sequence>
<dbReference type="PRINTS" id="PR00502">
    <property type="entry name" value="NUDIXFAMILY"/>
</dbReference>
<evidence type="ECO:0000256" key="2">
    <source>
        <dbReference type="RuleBase" id="RU003476"/>
    </source>
</evidence>
<organism evidence="4 5">
    <name type="scientific">Halalkalibacter wakoensis JCM 9140</name>
    <dbReference type="NCBI Taxonomy" id="1236970"/>
    <lineage>
        <taxon>Bacteria</taxon>
        <taxon>Bacillati</taxon>
        <taxon>Bacillota</taxon>
        <taxon>Bacilli</taxon>
        <taxon>Bacillales</taxon>
        <taxon>Bacillaceae</taxon>
        <taxon>Halalkalibacter</taxon>
    </lineage>
</organism>
<dbReference type="GO" id="GO:0006754">
    <property type="term" value="P:ATP biosynthetic process"/>
    <property type="evidence" value="ECO:0007669"/>
    <property type="project" value="TreeGrafter"/>
</dbReference>
<name>W4Q0U5_9BACI</name>
<reference evidence="4" key="1">
    <citation type="journal article" date="2014" name="Genome Announc.">
        <title>Draft Genome Sequences of Three Alkaliphilic Bacillus Strains, Bacillus wakoensis JCM 9140T, Bacillus akibai JCM 9157T, and Bacillus hemicellulosilyticus JCM 9152T.</title>
        <authorList>
            <person name="Yuki M."/>
            <person name="Oshima K."/>
            <person name="Suda W."/>
            <person name="Oshida Y."/>
            <person name="Kitamura K."/>
            <person name="Iida T."/>
            <person name="Hattori M."/>
            <person name="Ohkuma M."/>
        </authorList>
    </citation>
    <scope>NUCLEOTIDE SEQUENCE [LARGE SCALE GENOMIC DNA]</scope>
    <source>
        <strain evidence="4">JCM 9140</strain>
    </source>
</reference>
<gene>
    <name evidence="4" type="ORF">JCM9140_1560</name>
</gene>
<accession>W4Q0U5</accession>
<feature type="domain" description="Nudix hydrolase" evidence="3">
    <location>
        <begin position="2"/>
        <end position="126"/>
    </location>
</feature>
<dbReference type="Proteomes" id="UP000018890">
    <property type="component" value="Unassembled WGS sequence"/>
</dbReference>
<dbReference type="Pfam" id="PF00293">
    <property type="entry name" value="NUDIX"/>
    <property type="match status" value="1"/>
</dbReference>
<keyword evidence="5" id="KW-1185">Reference proteome</keyword>
<proteinExistence type="inferred from homology"/>
<dbReference type="InterPro" id="IPR020084">
    <property type="entry name" value="NUDIX_hydrolase_CS"/>
</dbReference>
<dbReference type="OrthoDB" id="9787880at2"/>
<dbReference type="Gene3D" id="3.90.79.10">
    <property type="entry name" value="Nucleoside Triphosphate Pyrophosphohydrolase"/>
    <property type="match status" value="1"/>
</dbReference>
<protein>
    <recommendedName>
        <fullName evidence="3">Nudix hydrolase domain-containing protein</fullName>
    </recommendedName>
</protein>
<dbReference type="GO" id="GO:0006167">
    <property type="term" value="P:AMP biosynthetic process"/>
    <property type="evidence" value="ECO:0007669"/>
    <property type="project" value="TreeGrafter"/>
</dbReference>
<comment type="similarity">
    <text evidence="2">Belongs to the Nudix hydrolase family.</text>
</comment>
<dbReference type="PANTHER" id="PTHR21340">
    <property type="entry name" value="DIADENOSINE 5,5-P1,P4-TETRAPHOSPHATE PYROPHOSPHOHYDROLASE MUTT"/>
    <property type="match status" value="1"/>
</dbReference>
<evidence type="ECO:0000313" key="5">
    <source>
        <dbReference type="Proteomes" id="UP000018890"/>
    </source>
</evidence>
<dbReference type="PROSITE" id="PS00893">
    <property type="entry name" value="NUDIX_BOX"/>
    <property type="match status" value="1"/>
</dbReference>
<dbReference type="PANTHER" id="PTHR21340:SF0">
    <property type="entry name" value="BIS(5'-NUCLEOSYL)-TETRAPHOSPHATASE [ASYMMETRICAL]"/>
    <property type="match status" value="1"/>
</dbReference>